<dbReference type="GO" id="GO:0030488">
    <property type="term" value="P:tRNA methylation"/>
    <property type="evidence" value="ECO:0007669"/>
    <property type="project" value="TreeGrafter"/>
</dbReference>
<evidence type="ECO:0000256" key="9">
    <source>
        <dbReference type="ARBA" id="ARBA00022842"/>
    </source>
</evidence>
<dbReference type="InterPro" id="IPR027368">
    <property type="entry name" value="MnmE_dom2"/>
</dbReference>
<dbReference type="AlphaFoldDB" id="A0A8T2S0R1"/>
<dbReference type="GO" id="GO:0046872">
    <property type="term" value="F:metal ion binding"/>
    <property type="evidence" value="ECO:0007669"/>
    <property type="project" value="UniProtKB-KW"/>
</dbReference>
<keyword evidence="8" id="KW-0378">Hydrolase</keyword>
<dbReference type="Gene3D" id="3.40.50.300">
    <property type="entry name" value="P-loop containing nucleotide triphosphate hydrolases"/>
    <property type="match status" value="1"/>
</dbReference>
<dbReference type="HAMAP" id="MF_00379">
    <property type="entry name" value="GTPase_MnmE"/>
    <property type="match status" value="1"/>
</dbReference>
<keyword evidence="10" id="KW-0630">Potassium</keyword>
<evidence type="ECO:0000313" key="14">
    <source>
        <dbReference type="EMBL" id="KAH7301223.1"/>
    </source>
</evidence>
<keyword evidence="4" id="KW-0934">Plastid</keyword>
<reference evidence="14 15" key="1">
    <citation type="submission" date="2021-08" db="EMBL/GenBank/DDBJ databases">
        <title>WGS assembly of Ceratopteris richardii.</title>
        <authorList>
            <person name="Marchant D.B."/>
            <person name="Chen G."/>
            <person name="Jenkins J."/>
            <person name="Shu S."/>
            <person name="Leebens-Mack J."/>
            <person name="Grimwood J."/>
            <person name="Schmutz J."/>
            <person name="Soltis P."/>
            <person name="Soltis D."/>
            <person name="Chen Z.-H."/>
        </authorList>
    </citation>
    <scope>NUCLEOTIDE SEQUENCE [LARGE SCALE GENOMIC DNA]</scope>
    <source>
        <strain evidence="14">Whitten #5841</strain>
        <tissue evidence="14">Leaf</tissue>
    </source>
</reference>
<dbReference type="FunFam" id="3.30.1360.120:FF:000003">
    <property type="entry name" value="tRNA modification GTPase MnmE"/>
    <property type="match status" value="1"/>
</dbReference>
<comment type="subcellular location">
    <subcellularLocation>
        <location evidence="1">Plastid</location>
        <location evidence="1">Chloroplast</location>
    </subcellularLocation>
</comment>
<dbReference type="OrthoDB" id="188276at2759"/>
<dbReference type="NCBIfam" id="TIGR00231">
    <property type="entry name" value="small_GTP"/>
    <property type="match status" value="1"/>
</dbReference>
<keyword evidence="5 12" id="KW-0819">tRNA processing</keyword>
<dbReference type="GO" id="GO:0003924">
    <property type="term" value="F:GTPase activity"/>
    <property type="evidence" value="ECO:0007669"/>
    <property type="project" value="InterPro"/>
</dbReference>
<organism evidence="14 15">
    <name type="scientific">Ceratopteris richardii</name>
    <name type="common">Triangle waterfern</name>
    <dbReference type="NCBI Taxonomy" id="49495"/>
    <lineage>
        <taxon>Eukaryota</taxon>
        <taxon>Viridiplantae</taxon>
        <taxon>Streptophyta</taxon>
        <taxon>Embryophyta</taxon>
        <taxon>Tracheophyta</taxon>
        <taxon>Polypodiopsida</taxon>
        <taxon>Polypodiidae</taxon>
        <taxon>Polypodiales</taxon>
        <taxon>Pteridineae</taxon>
        <taxon>Pteridaceae</taxon>
        <taxon>Parkerioideae</taxon>
        <taxon>Ceratopteris</taxon>
    </lineage>
</organism>
<keyword evidence="9" id="KW-0460">Magnesium</keyword>
<dbReference type="EMBL" id="CM035428">
    <property type="protein sequence ID" value="KAH7301223.1"/>
    <property type="molecule type" value="Genomic_DNA"/>
</dbReference>
<dbReference type="GO" id="GO:0042802">
    <property type="term" value="F:identical protein binding"/>
    <property type="evidence" value="ECO:0007669"/>
    <property type="project" value="UniProtKB-ARBA"/>
</dbReference>
<dbReference type="Gene3D" id="1.20.120.430">
    <property type="entry name" value="tRNA modification GTPase MnmE domain 2"/>
    <property type="match status" value="1"/>
</dbReference>
<dbReference type="OMA" id="EFHCHGG"/>
<gene>
    <name evidence="14" type="ORF">KP509_23G016700</name>
</gene>
<dbReference type="Proteomes" id="UP000825935">
    <property type="component" value="Chromosome 23"/>
</dbReference>
<dbReference type="InterPro" id="IPR027266">
    <property type="entry name" value="TrmE/GcvT-like"/>
</dbReference>
<sequence>MHGMSRSIAYLAWEVPMITRRLSVVNTCLGHDRNFFDRKAYIHLPYHRSTCHWKPVASLSESSQAVLRQSSISFSDSRTRFEEDKSLGNKSSDHSNGTGDTIAAIVTPTGGQHGAVEIIRLSGPSAIAIVKSLFLPARKRQVKKLRNDWNPVSHMVEYGTIIDASGALIDEVLVVPMLAPRSYTREDVIEIQCHGGGICSRRVLHLCLEAGARLAQPGEFTLRAFLNGRLDLSQAENVAQLVSAKTVSAAETALAGLQGGLSLLVQSLRAECIEMLADIDARVDFDDELPDLDTISLIQRIQKAQQQVEQALTTERRGKLLQVGIQVAIVGRPNVGKSSLLNAWSQTNKAIVTSVAGTTRDVIEAGIVVGGFPVKLLDTAGIRDTSDEVESIGVERSIVAARGADVIVMVVNAKDGWTEEDTHIFDRVLKIREMSSRVAQSMLVINKIDQASASTIAGSKFANPFDKVVATCATQRVGFEDLEAAFLELVGTGNVIVGGKMWAVNERQAEQLLRASKALERLQVSIKQNLPMDFWAVDIKEAAVAFGEVSGDDVSEEVLSRIFSKFCIGK</sequence>
<evidence type="ECO:0000259" key="13">
    <source>
        <dbReference type="PROSITE" id="PS51709"/>
    </source>
</evidence>
<keyword evidence="3" id="KW-0963">Cytoplasm</keyword>
<evidence type="ECO:0000256" key="1">
    <source>
        <dbReference type="ARBA" id="ARBA00004229"/>
    </source>
</evidence>
<dbReference type="InterPro" id="IPR005225">
    <property type="entry name" value="Small_GTP-bd"/>
</dbReference>
<evidence type="ECO:0000256" key="10">
    <source>
        <dbReference type="ARBA" id="ARBA00022958"/>
    </source>
</evidence>
<keyword evidence="15" id="KW-1185">Reference proteome</keyword>
<dbReference type="Pfam" id="PF12631">
    <property type="entry name" value="MnmE_helical"/>
    <property type="match status" value="1"/>
</dbReference>
<dbReference type="InterPro" id="IPR031168">
    <property type="entry name" value="G_TrmE"/>
</dbReference>
<dbReference type="Pfam" id="PF10396">
    <property type="entry name" value="TrmE_N"/>
    <property type="match status" value="1"/>
</dbReference>
<evidence type="ECO:0000256" key="5">
    <source>
        <dbReference type="ARBA" id="ARBA00022694"/>
    </source>
</evidence>
<evidence type="ECO:0000256" key="6">
    <source>
        <dbReference type="ARBA" id="ARBA00022723"/>
    </source>
</evidence>
<dbReference type="FunFam" id="3.40.50.300:FF:000494">
    <property type="entry name" value="tRNA modification GTPase MnmE"/>
    <property type="match status" value="1"/>
</dbReference>
<evidence type="ECO:0000256" key="3">
    <source>
        <dbReference type="ARBA" id="ARBA00022490"/>
    </source>
</evidence>
<dbReference type="SUPFAM" id="SSF52540">
    <property type="entry name" value="P-loop containing nucleoside triphosphate hydrolases"/>
    <property type="match status" value="1"/>
</dbReference>
<evidence type="ECO:0000256" key="8">
    <source>
        <dbReference type="ARBA" id="ARBA00022801"/>
    </source>
</evidence>
<dbReference type="InterPro" id="IPR025867">
    <property type="entry name" value="MnmE_helical"/>
</dbReference>
<dbReference type="InterPro" id="IPR006073">
    <property type="entry name" value="GTP-bd"/>
</dbReference>
<keyword evidence="11 12" id="KW-0342">GTP-binding</keyword>
<comment type="similarity">
    <text evidence="2 12">Belongs to the TRAFAC class TrmE-Era-EngA-EngB-Septin-like GTPase superfamily. TrmE GTPase family.</text>
</comment>
<dbReference type="GO" id="GO:0005829">
    <property type="term" value="C:cytosol"/>
    <property type="evidence" value="ECO:0007669"/>
    <property type="project" value="TreeGrafter"/>
</dbReference>
<dbReference type="PANTHER" id="PTHR42714:SF2">
    <property type="entry name" value="TRNA MODIFICATION GTPASE GTPBP3, MITOCHONDRIAL"/>
    <property type="match status" value="1"/>
</dbReference>
<dbReference type="Pfam" id="PF01926">
    <property type="entry name" value="MMR_HSR1"/>
    <property type="match status" value="1"/>
</dbReference>
<evidence type="ECO:0000256" key="7">
    <source>
        <dbReference type="ARBA" id="ARBA00022741"/>
    </source>
</evidence>
<proteinExistence type="inferred from homology"/>
<name>A0A8T2S0R1_CERRI</name>
<dbReference type="GO" id="GO:0005525">
    <property type="term" value="F:GTP binding"/>
    <property type="evidence" value="ECO:0007669"/>
    <property type="project" value="UniProtKB-KW"/>
</dbReference>
<evidence type="ECO:0000256" key="11">
    <source>
        <dbReference type="ARBA" id="ARBA00023134"/>
    </source>
</evidence>
<evidence type="ECO:0000256" key="4">
    <source>
        <dbReference type="ARBA" id="ARBA00022528"/>
    </source>
</evidence>
<keyword evidence="4" id="KW-0150">Chloroplast</keyword>
<feature type="domain" description="TrmE-type G" evidence="13">
    <location>
        <begin position="324"/>
        <end position="491"/>
    </location>
</feature>
<evidence type="ECO:0000256" key="2">
    <source>
        <dbReference type="ARBA" id="ARBA00011043"/>
    </source>
</evidence>
<dbReference type="GO" id="GO:0002098">
    <property type="term" value="P:tRNA wobble uridine modification"/>
    <property type="evidence" value="ECO:0007669"/>
    <property type="project" value="TreeGrafter"/>
</dbReference>
<dbReference type="InterPro" id="IPR027417">
    <property type="entry name" value="P-loop_NTPase"/>
</dbReference>
<dbReference type="CDD" id="cd14858">
    <property type="entry name" value="TrmE_N"/>
    <property type="match status" value="1"/>
</dbReference>
<accession>A0A8T2S0R1</accession>
<dbReference type="PROSITE" id="PS51709">
    <property type="entry name" value="G_TRME"/>
    <property type="match status" value="1"/>
</dbReference>
<dbReference type="InterPro" id="IPR018948">
    <property type="entry name" value="GTP-bd_TrmE_N"/>
</dbReference>
<evidence type="ECO:0000313" key="15">
    <source>
        <dbReference type="Proteomes" id="UP000825935"/>
    </source>
</evidence>
<dbReference type="CDD" id="cd04164">
    <property type="entry name" value="trmE"/>
    <property type="match status" value="1"/>
</dbReference>
<keyword evidence="7 12" id="KW-0547">Nucleotide-binding</keyword>
<dbReference type="InterPro" id="IPR004520">
    <property type="entry name" value="GTPase_MnmE"/>
</dbReference>
<comment type="caution">
    <text evidence="14">The sequence shown here is derived from an EMBL/GenBank/DDBJ whole genome shotgun (WGS) entry which is preliminary data.</text>
</comment>
<dbReference type="PRINTS" id="PR00326">
    <property type="entry name" value="GTP1OBG"/>
</dbReference>
<dbReference type="GO" id="GO:0009507">
    <property type="term" value="C:chloroplast"/>
    <property type="evidence" value="ECO:0007669"/>
    <property type="project" value="UniProtKB-SubCell"/>
</dbReference>
<dbReference type="Gene3D" id="3.30.1360.120">
    <property type="entry name" value="Probable tRNA modification gtpase trme, domain 1"/>
    <property type="match status" value="1"/>
</dbReference>
<dbReference type="PANTHER" id="PTHR42714">
    <property type="entry name" value="TRNA MODIFICATION GTPASE GTPBP3"/>
    <property type="match status" value="1"/>
</dbReference>
<dbReference type="NCBIfam" id="TIGR00450">
    <property type="entry name" value="mnmE_trmE_thdF"/>
    <property type="match status" value="1"/>
</dbReference>
<evidence type="ECO:0000256" key="12">
    <source>
        <dbReference type="RuleBase" id="RU003313"/>
    </source>
</evidence>
<protein>
    <recommendedName>
        <fullName evidence="13">TrmE-type G domain-containing protein</fullName>
    </recommendedName>
</protein>
<keyword evidence="6" id="KW-0479">Metal-binding</keyword>